<keyword evidence="1" id="KW-0812">Transmembrane</keyword>
<feature type="transmembrane region" description="Helical" evidence="1">
    <location>
        <begin position="52"/>
        <end position="73"/>
    </location>
</feature>
<dbReference type="EMBL" id="KB454585">
    <property type="protein sequence ID" value="EME26181.1"/>
    <property type="molecule type" value="Genomic_DNA"/>
</dbReference>
<evidence type="ECO:0000313" key="3">
    <source>
        <dbReference type="Proteomes" id="UP000030680"/>
    </source>
</evidence>
<keyword evidence="1" id="KW-1133">Transmembrane helix</keyword>
<protein>
    <submittedName>
        <fullName evidence="2">Uncharacterized protein</fullName>
    </submittedName>
</protein>
<organism evidence="2 3">
    <name type="scientific">Galdieria sulphuraria</name>
    <name type="common">Red alga</name>
    <dbReference type="NCBI Taxonomy" id="130081"/>
    <lineage>
        <taxon>Eukaryota</taxon>
        <taxon>Rhodophyta</taxon>
        <taxon>Bangiophyceae</taxon>
        <taxon>Galdieriales</taxon>
        <taxon>Galdieriaceae</taxon>
        <taxon>Galdieria</taxon>
    </lineage>
</organism>
<name>M2VSQ5_GALSU</name>
<evidence type="ECO:0000256" key="1">
    <source>
        <dbReference type="SAM" id="Phobius"/>
    </source>
</evidence>
<keyword evidence="3" id="KW-1185">Reference proteome</keyword>
<dbReference type="KEGG" id="gsl:Gasu_61730"/>
<dbReference type="Gramene" id="EME26181">
    <property type="protein sequence ID" value="EME26181"/>
    <property type="gene ID" value="Gasu_61730"/>
</dbReference>
<accession>M2VSQ5</accession>
<gene>
    <name evidence="2" type="ORF">Gasu_61730</name>
</gene>
<keyword evidence="1" id="KW-0472">Membrane</keyword>
<evidence type="ECO:0000313" key="2">
    <source>
        <dbReference type="EMBL" id="EME26181.1"/>
    </source>
</evidence>
<dbReference type="GeneID" id="17085166"/>
<dbReference type="AlphaFoldDB" id="M2VSQ5"/>
<reference evidence="3" key="1">
    <citation type="journal article" date="2013" name="Science">
        <title>Gene transfer from bacteria and archaea facilitated evolution of an extremophilic eukaryote.</title>
        <authorList>
            <person name="Schonknecht G."/>
            <person name="Chen W.H."/>
            <person name="Ternes C.M."/>
            <person name="Barbier G.G."/>
            <person name="Shrestha R.P."/>
            <person name="Stanke M."/>
            <person name="Brautigam A."/>
            <person name="Baker B.J."/>
            <person name="Banfield J.F."/>
            <person name="Garavito R.M."/>
            <person name="Carr K."/>
            <person name="Wilkerson C."/>
            <person name="Rensing S.A."/>
            <person name="Gagneul D."/>
            <person name="Dickenson N.E."/>
            <person name="Oesterhelt C."/>
            <person name="Lercher M.J."/>
            <person name="Weber A.P."/>
        </authorList>
    </citation>
    <scope>NUCLEOTIDE SEQUENCE [LARGE SCALE GENOMIC DNA]</scope>
    <source>
        <strain evidence="3">074W</strain>
    </source>
</reference>
<dbReference type="Proteomes" id="UP000030680">
    <property type="component" value="Unassembled WGS sequence"/>
</dbReference>
<sequence>MNLEIHVQGEAKASPLLLLLYQSKLSKSSLGREQTKTLETFETKVFPTFGQFFIIVLSSVYFPILQFNIRFILLYNS</sequence>
<dbReference type="RefSeq" id="XP_005702701.1">
    <property type="nucleotide sequence ID" value="XM_005702644.1"/>
</dbReference>
<proteinExistence type="predicted"/>